<dbReference type="PANTHER" id="PTHR43649">
    <property type="entry name" value="ARABINOSE-BINDING PROTEIN-RELATED"/>
    <property type="match status" value="1"/>
</dbReference>
<dbReference type="GO" id="GO:0030313">
    <property type="term" value="C:cell envelope"/>
    <property type="evidence" value="ECO:0007669"/>
    <property type="project" value="UniProtKB-SubCell"/>
</dbReference>
<name>A0A6G2CKA0_9FIRM</name>
<dbReference type="EMBL" id="WMQV01000003">
    <property type="protein sequence ID" value="MTL93280.1"/>
    <property type="molecule type" value="Genomic_DNA"/>
</dbReference>
<dbReference type="RefSeq" id="WP_129821421.1">
    <property type="nucleotide sequence ID" value="NZ_JAXKGM010000036.1"/>
</dbReference>
<comment type="similarity">
    <text evidence="2">Belongs to the bacterial solute-binding protein 1 family.</text>
</comment>
<organism evidence="7">
    <name type="scientific">Turicibacter sanguinis</name>
    <dbReference type="NCBI Taxonomy" id="154288"/>
    <lineage>
        <taxon>Bacteria</taxon>
        <taxon>Bacillati</taxon>
        <taxon>Bacillota</taxon>
        <taxon>Erysipelotrichia</taxon>
        <taxon>Erysipelotrichales</taxon>
        <taxon>Turicibacteraceae</taxon>
        <taxon>Turicibacter</taxon>
    </lineage>
</organism>
<feature type="region of interest" description="Disordered" evidence="5">
    <location>
        <begin position="26"/>
        <end position="52"/>
    </location>
</feature>
<feature type="chain" id="PRO_5043366376" evidence="6">
    <location>
        <begin position="29"/>
        <end position="465"/>
    </location>
</feature>
<dbReference type="SUPFAM" id="SSF53850">
    <property type="entry name" value="Periplasmic binding protein-like II"/>
    <property type="match status" value="1"/>
</dbReference>
<sequence length="465" mass="51061">MKKKLLGALSASLMMSLLLVGCSGSNDATTTKPEGETSEQTPTQEETTSTDEKQEVLKVAVFEGGYGKAFWEEVAKRFEADYPDVTVELTASPKIGDVIRPQLAAGNAPDFIYFASTNESGVAQALIKDKKLADLSDVFSQPAPGESTPIKDKMLPGFLDNKLTAPYGDGTVYLAPLYYNVTGLWYNSALFAEKGWEAPNTWDEFFALGDATASEGLSLFTYQGMYPGYNESIVWPAIAGAAGAEAVENIFSYADGAWEDENVVKALEIFQQIAEGDYLLKGTVAMNHTQAQTEHLKGSALFLPNGNWYEDEMKDAIQEGWEWGFMTSPVFNEGDTRYVATGIEEMYIPSDAANVELAKEFMRYLYKDEIVALNAELNHAVVPIEGAVEMAKEYVPASNYSSFKIFDESDVLPVMVGFEVATNTEINMKNEVFQPISSIMNKELTASDWAANLEVASDKVRESQE</sequence>
<evidence type="ECO:0000313" key="7">
    <source>
        <dbReference type="EMBL" id="MTL93280.1"/>
    </source>
</evidence>
<evidence type="ECO:0000256" key="2">
    <source>
        <dbReference type="ARBA" id="ARBA00008520"/>
    </source>
</evidence>
<evidence type="ECO:0000256" key="3">
    <source>
        <dbReference type="ARBA" id="ARBA00022448"/>
    </source>
</evidence>
<dbReference type="InterPro" id="IPR022387">
    <property type="entry name" value="Bind_CPR0540"/>
</dbReference>
<dbReference type="InterPro" id="IPR006059">
    <property type="entry name" value="SBP"/>
</dbReference>
<dbReference type="InterPro" id="IPR050490">
    <property type="entry name" value="Bact_solute-bd_prot1"/>
</dbReference>
<keyword evidence="4 6" id="KW-0732">Signal</keyword>
<evidence type="ECO:0000256" key="5">
    <source>
        <dbReference type="SAM" id="MobiDB-lite"/>
    </source>
</evidence>
<feature type="signal peptide" evidence="6">
    <location>
        <begin position="1"/>
        <end position="28"/>
    </location>
</feature>
<feature type="compositionally biased region" description="Low complexity" evidence="5">
    <location>
        <begin position="38"/>
        <end position="47"/>
    </location>
</feature>
<reference evidence="7" key="1">
    <citation type="journal article" date="2019" name="Nat. Med.">
        <title>A library of human gut bacterial isolates paired with longitudinal multiomics data enables mechanistic microbiome research.</title>
        <authorList>
            <person name="Poyet M."/>
            <person name="Groussin M."/>
            <person name="Gibbons S.M."/>
            <person name="Avila-Pacheco J."/>
            <person name="Jiang X."/>
            <person name="Kearney S.M."/>
            <person name="Perrotta A.R."/>
            <person name="Berdy B."/>
            <person name="Zhao S."/>
            <person name="Lieberman T.D."/>
            <person name="Swanson P.K."/>
            <person name="Smith M."/>
            <person name="Roesemann S."/>
            <person name="Alexander J.E."/>
            <person name="Rich S.A."/>
            <person name="Livny J."/>
            <person name="Vlamakis H."/>
            <person name="Clish C."/>
            <person name="Bullock K."/>
            <person name="Deik A."/>
            <person name="Scott J."/>
            <person name="Pierce K.A."/>
            <person name="Xavier R.J."/>
            <person name="Alm E.J."/>
        </authorList>
    </citation>
    <scope>NUCLEOTIDE SEQUENCE</scope>
    <source>
        <strain evidence="7">BIOML-A179</strain>
    </source>
</reference>
<gene>
    <name evidence="7" type="ORF">GMA64_01945</name>
</gene>
<dbReference type="Pfam" id="PF01547">
    <property type="entry name" value="SBP_bac_1"/>
    <property type="match status" value="1"/>
</dbReference>
<evidence type="ECO:0000256" key="6">
    <source>
        <dbReference type="SAM" id="SignalP"/>
    </source>
</evidence>
<dbReference type="NCBIfam" id="TIGR03850">
    <property type="entry name" value="bind_CPR_0540"/>
    <property type="match status" value="1"/>
</dbReference>
<dbReference type="AlphaFoldDB" id="A0A6G2CKA0"/>
<dbReference type="PROSITE" id="PS51257">
    <property type="entry name" value="PROKAR_LIPOPROTEIN"/>
    <property type="match status" value="1"/>
</dbReference>
<proteinExistence type="inferred from homology"/>
<comment type="caution">
    <text evidence="7">The sequence shown here is derived from an EMBL/GenBank/DDBJ whole genome shotgun (WGS) entry which is preliminary data.</text>
</comment>
<dbReference type="Gene3D" id="3.40.190.10">
    <property type="entry name" value="Periplasmic binding protein-like II"/>
    <property type="match status" value="1"/>
</dbReference>
<evidence type="ECO:0000256" key="4">
    <source>
        <dbReference type="ARBA" id="ARBA00022729"/>
    </source>
</evidence>
<evidence type="ECO:0000256" key="1">
    <source>
        <dbReference type="ARBA" id="ARBA00004196"/>
    </source>
</evidence>
<keyword evidence="3" id="KW-0813">Transport</keyword>
<protein>
    <submittedName>
        <fullName evidence="7">Carbohydrate ABC transporter substrate-binding protein</fullName>
    </submittedName>
</protein>
<accession>A0A6G2CKA0</accession>
<dbReference type="PANTHER" id="PTHR43649:SF31">
    <property type="entry name" value="SN-GLYCEROL-3-PHOSPHATE-BINDING PERIPLASMIC PROTEIN UGPB"/>
    <property type="match status" value="1"/>
</dbReference>
<comment type="subcellular location">
    <subcellularLocation>
        <location evidence="1">Cell envelope</location>
    </subcellularLocation>
</comment>